<dbReference type="Gene3D" id="3.10.20.90">
    <property type="entry name" value="Phosphatidylinositol 3-kinase Catalytic Subunit, Chain A, domain 1"/>
    <property type="match status" value="3"/>
</dbReference>
<dbReference type="InterPro" id="IPR029071">
    <property type="entry name" value="Ubiquitin-like_domsf"/>
</dbReference>
<sequence length="358" mass="40026">CPHAVPTGAQRRSSSSPLDCLPECPRRSACTCRPLVPSWKTMSRKLLLLSLPLARKVACMLIFTDSCSQCARCILITFFVLCGVVEWLACLMHLADSEEEEEEVGDSGSSRGNNEDDGGSHSSQIDGADMDDPSKVHIFVKNPAGRKICLRGVHLTDTLYTIKAKIQEQYRLVFDGVQLEDNRTLADYGIKHDFTLDLQEKMQIFVTETLEGRTITLEVDSLDTIDKVKAKIENTEGFPKVQQCLIFANKQLEDGKRTLADHNICKGSTLLLILLPCRPDGVMPIFVKTPEWKSLTLKVGSLDTVDSVKVKIYEKNGVPPRQQRLIFAGKQLEDHRTLADYNTESNDTFQLVYRLCGC</sequence>
<dbReference type="PROSITE" id="PS00299">
    <property type="entry name" value="UBIQUITIN_1"/>
    <property type="match status" value="1"/>
</dbReference>
<evidence type="ECO:0000256" key="1">
    <source>
        <dbReference type="ARBA" id="ARBA00022499"/>
    </source>
</evidence>
<dbReference type="EnsemblPlants" id="AET3Gv21173800.4">
    <property type="protein sequence ID" value="AET3Gv21173800.4"/>
    <property type="gene ID" value="AET3Gv21173800"/>
</dbReference>
<dbReference type="Proteomes" id="UP000015105">
    <property type="component" value="Chromosome 3D"/>
</dbReference>
<feature type="domain" description="Ubiquitin-like" evidence="4">
    <location>
        <begin position="202"/>
        <end position="274"/>
    </location>
</feature>
<evidence type="ECO:0000313" key="5">
    <source>
        <dbReference type="EnsemblPlants" id="AET3Gv21173800.4"/>
    </source>
</evidence>
<dbReference type="FunFam" id="3.10.20.90:FF:000222">
    <property type="entry name" value="Polyubiquitin 5"/>
    <property type="match status" value="1"/>
</dbReference>
<evidence type="ECO:0000313" key="6">
    <source>
        <dbReference type="Proteomes" id="UP000015105"/>
    </source>
</evidence>
<reference evidence="6" key="2">
    <citation type="journal article" date="2017" name="Nat. Plants">
        <title>The Aegilops tauschii genome reveals multiple impacts of transposons.</title>
        <authorList>
            <person name="Zhao G."/>
            <person name="Zou C."/>
            <person name="Li K."/>
            <person name="Wang K."/>
            <person name="Li T."/>
            <person name="Gao L."/>
            <person name="Zhang X."/>
            <person name="Wang H."/>
            <person name="Yang Z."/>
            <person name="Liu X."/>
            <person name="Jiang W."/>
            <person name="Mao L."/>
            <person name="Kong X."/>
            <person name="Jiao Y."/>
            <person name="Jia J."/>
        </authorList>
    </citation>
    <scope>NUCLEOTIDE SEQUENCE [LARGE SCALE GENOMIC DNA]</scope>
    <source>
        <strain evidence="6">cv. AL8/78</strain>
    </source>
</reference>
<organism evidence="5 6">
    <name type="scientific">Aegilops tauschii subsp. strangulata</name>
    <name type="common">Goatgrass</name>
    <dbReference type="NCBI Taxonomy" id="200361"/>
    <lineage>
        <taxon>Eukaryota</taxon>
        <taxon>Viridiplantae</taxon>
        <taxon>Streptophyta</taxon>
        <taxon>Embryophyta</taxon>
        <taxon>Tracheophyta</taxon>
        <taxon>Spermatophyta</taxon>
        <taxon>Magnoliopsida</taxon>
        <taxon>Liliopsida</taxon>
        <taxon>Poales</taxon>
        <taxon>Poaceae</taxon>
        <taxon>BOP clade</taxon>
        <taxon>Pooideae</taxon>
        <taxon>Triticodae</taxon>
        <taxon>Triticeae</taxon>
        <taxon>Triticinae</taxon>
        <taxon>Aegilops</taxon>
    </lineage>
</organism>
<feature type="domain" description="Ubiquitin-like" evidence="4">
    <location>
        <begin position="283"/>
        <end position="358"/>
    </location>
</feature>
<dbReference type="GO" id="GO:0003729">
    <property type="term" value="F:mRNA binding"/>
    <property type="evidence" value="ECO:0007669"/>
    <property type="project" value="UniProtKB-ARBA"/>
</dbReference>
<dbReference type="InterPro" id="IPR050158">
    <property type="entry name" value="Ubiquitin_ubiquitin-like"/>
</dbReference>
<dbReference type="InterPro" id="IPR000626">
    <property type="entry name" value="Ubiquitin-like_dom"/>
</dbReference>
<evidence type="ECO:0000259" key="4">
    <source>
        <dbReference type="PROSITE" id="PS50053"/>
    </source>
</evidence>
<keyword evidence="6" id="KW-1185">Reference proteome</keyword>
<reference evidence="5" key="3">
    <citation type="journal article" date="2017" name="Nature">
        <title>Genome sequence of the progenitor of the wheat D genome Aegilops tauschii.</title>
        <authorList>
            <person name="Luo M.C."/>
            <person name="Gu Y.Q."/>
            <person name="Puiu D."/>
            <person name="Wang H."/>
            <person name="Twardziok S.O."/>
            <person name="Deal K.R."/>
            <person name="Huo N."/>
            <person name="Zhu T."/>
            <person name="Wang L."/>
            <person name="Wang Y."/>
            <person name="McGuire P.E."/>
            <person name="Liu S."/>
            <person name="Long H."/>
            <person name="Ramasamy R.K."/>
            <person name="Rodriguez J.C."/>
            <person name="Van S.L."/>
            <person name="Yuan L."/>
            <person name="Wang Z."/>
            <person name="Xia Z."/>
            <person name="Xiao L."/>
            <person name="Anderson O.D."/>
            <person name="Ouyang S."/>
            <person name="Liang Y."/>
            <person name="Zimin A.V."/>
            <person name="Pertea G."/>
            <person name="Qi P."/>
            <person name="Bennetzen J.L."/>
            <person name="Dai X."/>
            <person name="Dawson M.W."/>
            <person name="Muller H.G."/>
            <person name="Kugler K."/>
            <person name="Rivarola-Duarte L."/>
            <person name="Spannagl M."/>
            <person name="Mayer K.F.X."/>
            <person name="Lu F.H."/>
            <person name="Bevan M.W."/>
            <person name="Leroy P."/>
            <person name="Li P."/>
            <person name="You F.M."/>
            <person name="Sun Q."/>
            <person name="Liu Z."/>
            <person name="Lyons E."/>
            <person name="Wicker T."/>
            <person name="Salzberg S.L."/>
            <person name="Devos K.M."/>
            <person name="Dvorak J."/>
        </authorList>
    </citation>
    <scope>NUCLEOTIDE SEQUENCE [LARGE SCALE GENOMIC DNA]</scope>
    <source>
        <strain evidence="5">cv. AL8/78</strain>
    </source>
</reference>
<reference evidence="5" key="5">
    <citation type="journal article" date="2021" name="G3 (Bethesda)">
        <title>Aegilops tauschii genome assembly Aet v5.0 features greater sequence contiguity and improved annotation.</title>
        <authorList>
            <person name="Wang L."/>
            <person name="Zhu T."/>
            <person name="Rodriguez J.C."/>
            <person name="Deal K.R."/>
            <person name="Dubcovsky J."/>
            <person name="McGuire P.E."/>
            <person name="Lux T."/>
            <person name="Spannagl M."/>
            <person name="Mayer K.F.X."/>
            <person name="Baldrich P."/>
            <person name="Meyers B.C."/>
            <person name="Huo N."/>
            <person name="Gu Y.Q."/>
            <person name="Zhou H."/>
            <person name="Devos K.M."/>
            <person name="Bennetzen J.L."/>
            <person name="Unver T."/>
            <person name="Budak H."/>
            <person name="Gulick P.J."/>
            <person name="Galiba G."/>
            <person name="Kalapos B."/>
            <person name="Nelson D.R."/>
            <person name="Li P."/>
            <person name="You F.M."/>
            <person name="Luo M.C."/>
            <person name="Dvorak J."/>
        </authorList>
    </citation>
    <scope>NUCLEOTIDE SEQUENCE [LARGE SCALE GENOMIC DNA]</scope>
    <source>
        <strain evidence="5">cv. AL8/78</strain>
    </source>
</reference>
<dbReference type="InterPro" id="IPR019956">
    <property type="entry name" value="Ubiquitin_dom"/>
</dbReference>
<dbReference type="SUPFAM" id="SSF54236">
    <property type="entry name" value="Ubiquitin-like"/>
    <property type="match status" value="3"/>
</dbReference>
<keyword evidence="2" id="KW-0832">Ubl conjugation</keyword>
<proteinExistence type="predicted"/>
<dbReference type="InterPro" id="IPR019954">
    <property type="entry name" value="Ubiquitin_CS"/>
</dbReference>
<dbReference type="FunFam" id="3.10.20.90:FF:000211">
    <property type="entry name" value="Polyubiquitin 9"/>
    <property type="match status" value="1"/>
</dbReference>
<dbReference type="SMART" id="SM00213">
    <property type="entry name" value="UBQ"/>
    <property type="match status" value="3"/>
</dbReference>
<evidence type="ECO:0000256" key="3">
    <source>
        <dbReference type="SAM" id="MobiDB-lite"/>
    </source>
</evidence>
<reference evidence="5" key="4">
    <citation type="submission" date="2019-03" db="UniProtKB">
        <authorList>
            <consortium name="EnsemblPlants"/>
        </authorList>
    </citation>
    <scope>IDENTIFICATION</scope>
</reference>
<protein>
    <recommendedName>
        <fullName evidence="4">Ubiquitin-like domain-containing protein</fullName>
    </recommendedName>
</protein>
<dbReference type="Gramene" id="AET3Gv21173800.4">
    <property type="protein sequence ID" value="AET3Gv21173800.4"/>
    <property type="gene ID" value="AET3Gv21173800"/>
</dbReference>
<accession>A0A453GRX0</accession>
<evidence type="ECO:0000256" key="2">
    <source>
        <dbReference type="ARBA" id="ARBA00022843"/>
    </source>
</evidence>
<dbReference type="STRING" id="200361.A0A453GRX0"/>
<reference evidence="6" key="1">
    <citation type="journal article" date="2014" name="Science">
        <title>Ancient hybridizations among the ancestral genomes of bread wheat.</title>
        <authorList>
            <consortium name="International Wheat Genome Sequencing Consortium,"/>
            <person name="Marcussen T."/>
            <person name="Sandve S.R."/>
            <person name="Heier L."/>
            <person name="Spannagl M."/>
            <person name="Pfeifer M."/>
            <person name="Jakobsen K.S."/>
            <person name="Wulff B.B."/>
            <person name="Steuernagel B."/>
            <person name="Mayer K.F."/>
            <person name="Olsen O.A."/>
        </authorList>
    </citation>
    <scope>NUCLEOTIDE SEQUENCE [LARGE SCALE GENOMIC DNA]</scope>
    <source>
        <strain evidence="6">cv. AL8/78</strain>
    </source>
</reference>
<dbReference type="Pfam" id="PF00240">
    <property type="entry name" value="ubiquitin"/>
    <property type="match status" value="3"/>
</dbReference>
<name>A0A453GRX0_AEGTS</name>
<feature type="region of interest" description="Disordered" evidence="3">
    <location>
        <begin position="101"/>
        <end position="131"/>
    </location>
</feature>
<dbReference type="PRINTS" id="PR00348">
    <property type="entry name" value="UBIQUITIN"/>
</dbReference>
<dbReference type="AlphaFoldDB" id="A0A453GRX0"/>
<feature type="domain" description="Ubiquitin-like" evidence="4">
    <location>
        <begin position="168"/>
        <end position="198"/>
    </location>
</feature>
<keyword evidence="1" id="KW-1017">Isopeptide bond</keyword>
<dbReference type="PROSITE" id="PS50053">
    <property type="entry name" value="UBIQUITIN_2"/>
    <property type="match status" value="3"/>
</dbReference>
<dbReference type="PANTHER" id="PTHR10666">
    <property type="entry name" value="UBIQUITIN"/>
    <property type="match status" value="1"/>
</dbReference>